<keyword evidence="3" id="KW-1185">Reference proteome</keyword>
<dbReference type="PANTHER" id="PTHR10605">
    <property type="entry name" value="HEPARAN SULFATE SULFOTRANSFERASE"/>
    <property type="match status" value="1"/>
</dbReference>
<organism evidence="2 3">
    <name type="scientific">Alicyclobacillus mengziensis</name>
    <dbReference type="NCBI Taxonomy" id="2931921"/>
    <lineage>
        <taxon>Bacteria</taxon>
        <taxon>Bacillati</taxon>
        <taxon>Bacillota</taxon>
        <taxon>Bacilli</taxon>
        <taxon>Bacillales</taxon>
        <taxon>Alicyclobacillaceae</taxon>
        <taxon>Alicyclobacillus</taxon>
    </lineage>
</organism>
<dbReference type="SUPFAM" id="SSF52540">
    <property type="entry name" value="P-loop containing nucleoside triphosphate hydrolases"/>
    <property type="match status" value="1"/>
</dbReference>
<dbReference type="KEGG" id="afx:JZ786_14050"/>
<dbReference type="Proteomes" id="UP000663505">
    <property type="component" value="Chromosome"/>
</dbReference>
<evidence type="ECO:0000313" key="2">
    <source>
        <dbReference type="EMBL" id="QSO45674.1"/>
    </source>
</evidence>
<proteinExistence type="predicted"/>
<dbReference type="InterPro" id="IPR027417">
    <property type="entry name" value="P-loop_NTPase"/>
</dbReference>
<keyword evidence="1" id="KW-0808">Transferase</keyword>
<evidence type="ECO:0000256" key="1">
    <source>
        <dbReference type="ARBA" id="ARBA00022679"/>
    </source>
</evidence>
<protein>
    <submittedName>
        <fullName evidence="2">Sulfotransferase</fullName>
    </submittedName>
</protein>
<name>A0A9X7VW16_9BACL</name>
<dbReference type="Gene3D" id="3.40.50.300">
    <property type="entry name" value="P-loop containing nucleotide triphosphate hydrolases"/>
    <property type="match status" value="1"/>
</dbReference>
<dbReference type="EMBL" id="CP071182">
    <property type="protein sequence ID" value="QSO45674.1"/>
    <property type="molecule type" value="Genomic_DNA"/>
</dbReference>
<dbReference type="AlphaFoldDB" id="A0A9X7VW16"/>
<dbReference type="PANTHER" id="PTHR10605:SF56">
    <property type="entry name" value="BIFUNCTIONAL HEPARAN SULFATE N-DEACETYLASE_N-SULFOTRANSFERASE"/>
    <property type="match status" value="1"/>
</dbReference>
<gene>
    <name evidence="2" type="ORF">JZ786_14050</name>
</gene>
<accession>A0A9X7VW16</accession>
<evidence type="ECO:0000313" key="3">
    <source>
        <dbReference type="Proteomes" id="UP000663505"/>
    </source>
</evidence>
<dbReference type="InterPro" id="IPR037359">
    <property type="entry name" value="NST/OST"/>
</dbReference>
<dbReference type="Pfam" id="PF13469">
    <property type="entry name" value="Sulfotransfer_3"/>
    <property type="match status" value="1"/>
</dbReference>
<dbReference type="GO" id="GO:0008146">
    <property type="term" value="F:sulfotransferase activity"/>
    <property type="evidence" value="ECO:0007669"/>
    <property type="project" value="InterPro"/>
</dbReference>
<reference evidence="2 3" key="1">
    <citation type="submission" date="2021-02" db="EMBL/GenBank/DDBJ databases">
        <title>Alicyclobacillus curvatus sp. nov. and Alicyclobacillus mengziensis sp. nov., two acidophilic bacteria isolated from acid mine drainage.</title>
        <authorList>
            <person name="Huang Y."/>
        </authorList>
    </citation>
    <scope>NUCLEOTIDE SEQUENCE [LARGE SCALE GENOMIC DNA]</scope>
    <source>
        <strain evidence="2 3">S30H14</strain>
    </source>
</reference>
<sequence>MSYMSPIKEPHFFARDYFPEKFTGPGDEGFSENRARNLNDYLRLFRNGENASIRGEGSVYYLYFPGIAERLYKFNPDAKVIIILRNPVDRAFSAYMHTVRDGRETLTFEQALDREEQRRKQGFQPLWWYRELGLYSSQVARYINVFPENQCKIFLFEDLRNTQHVMRDTFDFLNLDPNMPIDASVPINESGVPKSRLLYNFFAKPNIFKELLKPLVPQRFRQRLGQRAKSMTLSKVTMQPETRVMLRQYYRRDVEQLEGLIRRDLSAWLH</sequence>
<dbReference type="RefSeq" id="WP_206655043.1">
    <property type="nucleotide sequence ID" value="NZ_CP071182.1"/>
</dbReference>